<comment type="caution">
    <text evidence="3">The sequence shown here is derived from an EMBL/GenBank/DDBJ whole genome shotgun (WGS) entry which is preliminary data.</text>
</comment>
<dbReference type="EMBL" id="JNBR01000430">
    <property type="protein sequence ID" value="OQR93071.1"/>
    <property type="molecule type" value="Genomic_DNA"/>
</dbReference>
<name>A0A1V9Z535_ACHHY</name>
<dbReference type="AlphaFoldDB" id="A0A1V9Z535"/>
<reference evidence="3 4" key="1">
    <citation type="journal article" date="2014" name="Genome Biol. Evol.">
        <title>The secreted proteins of Achlya hypogyna and Thraustotheca clavata identify the ancestral oomycete secretome and reveal gene acquisitions by horizontal gene transfer.</title>
        <authorList>
            <person name="Misner I."/>
            <person name="Blouin N."/>
            <person name="Leonard G."/>
            <person name="Richards T.A."/>
            <person name="Lane C.E."/>
        </authorList>
    </citation>
    <scope>NUCLEOTIDE SEQUENCE [LARGE SCALE GENOMIC DNA]</scope>
    <source>
        <strain evidence="3 4">ATCC 48635</strain>
    </source>
</reference>
<evidence type="ECO:0000313" key="3">
    <source>
        <dbReference type="EMBL" id="OQR93071.1"/>
    </source>
</evidence>
<dbReference type="OrthoDB" id="74754at2759"/>
<proteinExistence type="predicted"/>
<organism evidence="3 4">
    <name type="scientific">Achlya hypogyna</name>
    <name type="common">Oomycete</name>
    <name type="synonym">Protoachlya hypogyna</name>
    <dbReference type="NCBI Taxonomy" id="1202772"/>
    <lineage>
        <taxon>Eukaryota</taxon>
        <taxon>Sar</taxon>
        <taxon>Stramenopiles</taxon>
        <taxon>Oomycota</taxon>
        <taxon>Saprolegniomycetes</taxon>
        <taxon>Saprolegniales</taxon>
        <taxon>Achlyaceae</taxon>
        <taxon>Achlya</taxon>
    </lineage>
</organism>
<feature type="coiled-coil region" evidence="1">
    <location>
        <begin position="45"/>
        <end position="126"/>
    </location>
</feature>
<keyword evidence="1" id="KW-0175">Coiled coil</keyword>
<feature type="compositionally biased region" description="Basic and acidic residues" evidence="2">
    <location>
        <begin position="317"/>
        <end position="334"/>
    </location>
</feature>
<evidence type="ECO:0000313" key="4">
    <source>
        <dbReference type="Proteomes" id="UP000243579"/>
    </source>
</evidence>
<gene>
    <name evidence="3" type="ORF">ACHHYP_02952</name>
</gene>
<evidence type="ECO:0000256" key="1">
    <source>
        <dbReference type="SAM" id="Coils"/>
    </source>
</evidence>
<keyword evidence="4" id="KW-1185">Reference proteome</keyword>
<dbReference type="Proteomes" id="UP000243579">
    <property type="component" value="Unassembled WGS sequence"/>
</dbReference>
<feature type="region of interest" description="Disordered" evidence="2">
    <location>
        <begin position="302"/>
        <end position="342"/>
    </location>
</feature>
<evidence type="ECO:0000256" key="2">
    <source>
        <dbReference type="SAM" id="MobiDB-lite"/>
    </source>
</evidence>
<accession>A0A1V9Z535</accession>
<feature type="coiled-coil region" evidence="1">
    <location>
        <begin position="166"/>
        <end position="255"/>
    </location>
</feature>
<sequence length="342" mass="39473">MDGDADYKEDIFDEPSPAFCVDDQTRDATAIEETKRAPHKAPGGLAKKESELQQLQKKIAVYRKANANLRKELEAVHSNDTLVQLENKAREKQLLVDKLAHENRYLANLQRTQAKRIEELEALKEHFPAKHHSVMEELRICKESFRMYKEREKAADERSAKLHQQVVDLTQRNKALAEKIKQHENYKAPAETTKGDDDKEDELAQLQAKVLQLEKSKRMEKAKYDRVVKACEEQLEECKREMESFQAQLLDKEKELRLQVVQLKKLKRTLRELVIDTQTNQQLCSFLQGASATTVPHRIVQPDGKKKIPMPPSSVTTEKRPVPARIHEKARPPEDADSEGEW</sequence>
<protein>
    <submittedName>
        <fullName evidence="3">Uncharacterized protein</fullName>
    </submittedName>
</protein>